<dbReference type="InterPro" id="IPR028103">
    <property type="entry name" value="Spatacsin"/>
</dbReference>
<evidence type="ECO:0000313" key="1">
    <source>
        <dbReference type="EMBL" id="GFY91161.1"/>
    </source>
</evidence>
<protein>
    <recommendedName>
        <fullName evidence="3">Spatacsin C-terminal domain-containing protein</fullName>
    </recommendedName>
</protein>
<proteinExistence type="predicted"/>
<evidence type="ECO:0000313" key="2">
    <source>
        <dbReference type="Proteomes" id="UP000585474"/>
    </source>
</evidence>
<dbReference type="EMBL" id="BJWL01000007">
    <property type="protein sequence ID" value="GFY91161.1"/>
    <property type="molecule type" value="Genomic_DNA"/>
</dbReference>
<dbReference type="AlphaFoldDB" id="A0A7J0EXF4"/>
<organism evidence="1 2">
    <name type="scientific">Actinidia rufa</name>
    <dbReference type="NCBI Taxonomy" id="165716"/>
    <lineage>
        <taxon>Eukaryota</taxon>
        <taxon>Viridiplantae</taxon>
        <taxon>Streptophyta</taxon>
        <taxon>Embryophyta</taxon>
        <taxon>Tracheophyta</taxon>
        <taxon>Spermatophyta</taxon>
        <taxon>Magnoliopsida</taxon>
        <taxon>eudicotyledons</taxon>
        <taxon>Gunneridae</taxon>
        <taxon>Pentapetalae</taxon>
        <taxon>asterids</taxon>
        <taxon>Ericales</taxon>
        <taxon>Actinidiaceae</taxon>
        <taxon>Actinidia</taxon>
    </lineage>
</organism>
<evidence type="ECO:0008006" key="3">
    <source>
        <dbReference type="Google" id="ProtNLM"/>
    </source>
</evidence>
<dbReference type="Proteomes" id="UP000585474">
    <property type="component" value="Unassembled WGS sequence"/>
</dbReference>
<accession>A0A7J0EXF4</accession>
<comment type="caution">
    <text evidence="1">The sequence shown here is derived from an EMBL/GenBank/DDBJ whole genome shotgun (WGS) entry which is preliminary data.</text>
</comment>
<reference evidence="1 2" key="1">
    <citation type="submission" date="2019-07" db="EMBL/GenBank/DDBJ databases">
        <title>De Novo Assembly of kiwifruit Actinidia rufa.</title>
        <authorList>
            <person name="Sugita-Konishi S."/>
            <person name="Sato K."/>
            <person name="Mori E."/>
            <person name="Abe Y."/>
            <person name="Kisaki G."/>
            <person name="Hamano K."/>
            <person name="Suezawa K."/>
            <person name="Otani M."/>
            <person name="Fukuda T."/>
            <person name="Manabe T."/>
            <person name="Gomi K."/>
            <person name="Tabuchi M."/>
            <person name="Akimitsu K."/>
            <person name="Kataoka I."/>
        </authorList>
    </citation>
    <scope>NUCLEOTIDE SEQUENCE [LARGE SCALE GENOMIC DNA]</scope>
    <source>
        <strain evidence="2">cv. Fuchu</strain>
    </source>
</reference>
<dbReference type="PANTHER" id="PTHR13650">
    <property type="entry name" value="SPATACSIN"/>
    <property type="match status" value="1"/>
</dbReference>
<sequence length="1229" mass="136606">MFDQRFLMDVDILWESQLEYHVCYNDWVEVSKLLDMIPPSSSSDGILRISLDGLHSASPGCSREFPDYRNYICPLEDLDAVCMDVPDVKIFMFSANYMCSLWLQTLIEQQLATKFIFLKDFWEGTAKTVPLLAQSGFISSMHKISFLDESADGSLNTNLPNSSGASHVSTIRALHKLIVHHCVQHNLSNLLDLYLDHHKLALDKDSVSGLQESARDGQWAKWLLLSRVKGLEYDSSFCNARSITSRNLVPGNSLSILEIDDIIQTVDDIAEGGGEMAALATLMHAPVPIQDCLSSGTVNRHSSSSAQCTLENLRPALQHFPTLWRTLVAACFGQDTSCNFLVPKPRNMFGNSDLSDYLNWRENIFFSTGRDTSLLQMLPCWLSKAVRRLIQLYVQGPLGWQSLAEMPTGEFPLRDIDYFVNADEHAEISAMSWETAIQKHVEEELSASSIEESGLGLEHHLHRGRALAAFNHLLAVRVQKLKLENTNIGQPGTSLHGQTNVQADVQIVLTPITQSEESLLSSVGSLFILIYALFKNLLMQMRMDIVARNMHYFWGKELGGPALLHSSEEAVGTPPLLSSLWLYLLPSALTYNKVMPLAIMHFGDSVLVASCAFLLELCGLSASMLRIDIAALRRISSFSKSSDNTDHYKQLSFKGSAFQSVSLEGDITESLVRALADDYLHHESPGVITKTANSNAISERQPSRALILVLQHLEKASLPLLSEGKTCGSWLTTGNGDGAELRSQQKIASQHWNLVTVFCQMHQIPLSTKYLALLARDNDWVGFLSEAQIGGYPFETVIQVVGIASKEFGDPRLRIHILTVLKGMQSRKKVSSSSNLDTTEKKSETSFIDENTCIPVELFGILAVCEKQKNPGEALLLKAKDMCWSILAMVASCFADVSPLSCLTVWLEIYCGKVNDIASQITNNVAAAVEASNSLPASDRVLTFHYNRRNSKRRRLMEPMASTVSDVSATGSAKIFSAQDIITEEESKKQFWEPIKSSADSDDVPLSKMVAVLCEQHLFLPLLRAFEIFLPSCSLLPFIRALQAFSQMRLSEASAHLGSFSARIKEEPAHFQTSLAKGHIWTSWISSTAVKAADSMLSTCPSPYEKRCLLQLLSATDFGDGGSAATYYRRLYWKINLAEPSLRIDNALHLGNETLDDASLLTALEKNGHWEQARNWARQLEVGGGPWKSAVHHVTETQIFITWKYGGLKPFRFQNPLMQSKLKILAICY</sequence>
<keyword evidence="2" id="KW-1185">Reference proteome</keyword>
<name>A0A7J0EXF4_9ERIC</name>
<gene>
    <name evidence="1" type="ORF">Acr_07g0013570</name>
</gene>
<dbReference type="GO" id="GO:0005737">
    <property type="term" value="C:cytoplasm"/>
    <property type="evidence" value="ECO:0007669"/>
    <property type="project" value="TreeGrafter"/>
</dbReference>
<dbReference type="OrthoDB" id="2018754at2759"/>
<dbReference type="PANTHER" id="PTHR13650:SF0">
    <property type="entry name" value="SPATACSIN"/>
    <property type="match status" value="1"/>
</dbReference>